<proteinExistence type="inferred from homology"/>
<dbReference type="PROSITE" id="PS00475">
    <property type="entry name" value="RIBOSOMAL_L15"/>
    <property type="match status" value="1"/>
</dbReference>
<dbReference type="InterPro" id="IPR036227">
    <property type="entry name" value="Ribosomal_uL15/eL18_sf"/>
</dbReference>
<dbReference type="SUPFAM" id="SSF52080">
    <property type="entry name" value="Ribosomal proteins L15p and L18e"/>
    <property type="match status" value="1"/>
</dbReference>
<evidence type="ECO:0000256" key="4">
    <source>
        <dbReference type="HAMAP-Rule" id="MF_01341"/>
    </source>
</evidence>
<evidence type="ECO:0000256" key="3">
    <source>
        <dbReference type="ARBA" id="ARBA00023274"/>
    </source>
</evidence>
<reference evidence="8" key="1">
    <citation type="journal article" date="2020" name="Biotechnol. Biofuels">
        <title>New insights from the biogas microbiome by comprehensive genome-resolved metagenomics of nearly 1600 species originating from multiple anaerobic digesters.</title>
        <authorList>
            <person name="Campanaro S."/>
            <person name="Treu L."/>
            <person name="Rodriguez-R L.M."/>
            <person name="Kovalovszki A."/>
            <person name="Ziels R.M."/>
            <person name="Maus I."/>
            <person name="Zhu X."/>
            <person name="Kougias P.G."/>
            <person name="Basile A."/>
            <person name="Luo G."/>
            <person name="Schluter A."/>
            <person name="Konstantinidis K.T."/>
            <person name="Angelidaki I."/>
        </authorList>
    </citation>
    <scope>NUCLEOTIDE SEQUENCE</scope>
    <source>
        <strain evidence="8">AS06rmzACSIP_7</strain>
    </source>
</reference>
<evidence type="ECO:0000313" key="8">
    <source>
        <dbReference type="EMBL" id="NLW34261.1"/>
    </source>
</evidence>
<gene>
    <name evidence="4 8" type="primary">rplO</name>
    <name evidence="8" type="ORF">GXY80_02095</name>
</gene>
<dbReference type="PANTHER" id="PTHR12934:SF11">
    <property type="entry name" value="LARGE RIBOSOMAL SUBUNIT PROTEIN UL15M"/>
    <property type="match status" value="1"/>
</dbReference>
<dbReference type="InterPro" id="IPR001196">
    <property type="entry name" value="Ribosomal_uL15_CS"/>
</dbReference>
<evidence type="ECO:0000256" key="6">
    <source>
        <dbReference type="SAM" id="MobiDB-lite"/>
    </source>
</evidence>
<feature type="region of interest" description="Disordered" evidence="6">
    <location>
        <begin position="1"/>
        <end position="62"/>
    </location>
</feature>
<evidence type="ECO:0000256" key="1">
    <source>
        <dbReference type="ARBA" id="ARBA00007320"/>
    </source>
</evidence>
<feature type="compositionally biased region" description="Basic and acidic residues" evidence="6">
    <location>
        <begin position="1"/>
        <end position="12"/>
    </location>
</feature>
<comment type="caution">
    <text evidence="8">The sequence shown here is derived from an EMBL/GenBank/DDBJ whole genome shotgun (WGS) entry which is preliminary data.</text>
</comment>
<feature type="compositionally biased region" description="Gly residues" evidence="6">
    <location>
        <begin position="21"/>
        <end position="35"/>
    </location>
</feature>
<accession>A0A351U444</accession>
<keyword evidence="4" id="KW-0699">rRNA-binding</keyword>
<feature type="domain" description="Large ribosomal subunit protein uL15/eL18" evidence="7">
    <location>
        <begin position="88"/>
        <end position="144"/>
    </location>
</feature>
<dbReference type="HAMAP" id="MF_01341">
    <property type="entry name" value="Ribosomal_uL15"/>
    <property type="match status" value="1"/>
</dbReference>
<keyword evidence="2 4" id="KW-0689">Ribosomal protein</keyword>
<evidence type="ECO:0000256" key="5">
    <source>
        <dbReference type="RuleBase" id="RU003888"/>
    </source>
</evidence>
<dbReference type="Proteomes" id="UP000777265">
    <property type="component" value="Unassembled WGS sequence"/>
</dbReference>
<comment type="subunit">
    <text evidence="4">Part of the 50S ribosomal subunit.</text>
</comment>
<reference evidence="8" key="2">
    <citation type="submission" date="2020-01" db="EMBL/GenBank/DDBJ databases">
        <authorList>
            <person name="Campanaro S."/>
        </authorList>
    </citation>
    <scope>NUCLEOTIDE SEQUENCE</scope>
    <source>
        <strain evidence="8">AS06rmzACSIP_7</strain>
    </source>
</reference>
<dbReference type="STRING" id="909663.GCA_000512235_03097"/>
<protein>
    <recommendedName>
        <fullName evidence="4">Large ribosomal subunit protein uL15</fullName>
    </recommendedName>
</protein>
<sequence length="147" mass="15959">MKLSDLKPSEGSRKKRKRVGRGTGSGLGTTAGYGNKGQRSTSGGTKEKSFEGGQMPLTRRIPKRGFKNPFRVEYALVKVGDLEVFRGKDQVGIQDFIESGFVKAMKDGIKLLSDGDIDFSIKVSVHKASKKAIDKIRAQGGDVEVLI</sequence>
<dbReference type="Gene3D" id="3.100.10.10">
    <property type="match status" value="1"/>
</dbReference>
<evidence type="ECO:0000313" key="9">
    <source>
        <dbReference type="Proteomes" id="UP000777265"/>
    </source>
</evidence>
<dbReference type="EMBL" id="JAAYEE010000034">
    <property type="protein sequence ID" value="NLW34261.1"/>
    <property type="molecule type" value="Genomic_DNA"/>
</dbReference>
<name>A0A351U444_9BACT</name>
<dbReference type="Pfam" id="PF00828">
    <property type="entry name" value="Ribosomal_L27A"/>
    <property type="match status" value="1"/>
</dbReference>
<dbReference type="InterPro" id="IPR005749">
    <property type="entry name" value="Ribosomal_uL15_bac-type"/>
</dbReference>
<dbReference type="InterPro" id="IPR030878">
    <property type="entry name" value="Ribosomal_uL15"/>
</dbReference>
<dbReference type="InterPro" id="IPR021131">
    <property type="entry name" value="Ribosomal_uL15/eL18"/>
</dbReference>
<evidence type="ECO:0000256" key="2">
    <source>
        <dbReference type="ARBA" id="ARBA00022980"/>
    </source>
</evidence>
<dbReference type="GO" id="GO:0019843">
    <property type="term" value="F:rRNA binding"/>
    <property type="evidence" value="ECO:0007669"/>
    <property type="project" value="UniProtKB-UniRule"/>
</dbReference>
<keyword evidence="4" id="KW-0694">RNA-binding</keyword>
<dbReference type="NCBIfam" id="TIGR01071">
    <property type="entry name" value="rplO_bact"/>
    <property type="match status" value="1"/>
</dbReference>
<dbReference type="GO" id="GO:0006412">
    <property type="term" value="P:translation"/>
    <property type="evidence" value="ECO:0007669"/>
    <property type="project" value="UniProtKB-UniRule"/>
</dbReference>
<comment type="similarity">
    <text evidence="1 4 5">Belongs to the universal ribosomal protein uL15 family.</text>
</comment>
<dbReference type="GO" id="GO:0003735">
    <property type="term" value="F:structural constituent of ribosome"/>
    <property type="evidence" value="ECO:0007669"/>
    <property type="project" value="InterPro"/>
</dbReference>
<dbReference type="PANTHER" id="PTHR12934">
    <property type="entry name" value="50S RIBOSOMAL PROTEIN L15"/>
    <property type="match status" value="1"/>
</dbReference>
<comment type="function">
    <text evidence="4">Binds to the 23S rRNA.</text>
</comment>
<evidence type="ECO:0000259" key="7">
    <source>
        <dbReference type="Pfam" id="PF00828"/>
    </source>
</evidence>
<dbReference type="GO" id="GO:0022625">
    <property type="term" value="C:cytosolic large ribosomal subunit"/>
    <property type="evidence" value="ECO:0007669"/>
    <property type="project" value="TreeGrafter"/>
</dbReference>
<keyword evidence="3 4" id="KW-0687">Ribonucleoprotein</keyword>
<dbReference type="AlphaFoldDB" id="A0A351U444"/>
<organism evidence="8 9">
    <name type="scientific">Syntrophorhabdus aromaticivorans</name>
    <dbReference type="NCBI Taxonomy" id="328301"/>
    <lineage>
        <taxon>Bacteria</taxon>
        <taxon>Pseudomonadati</taxon>
        <taxon>Thermodesulfobacteriota</taxon>
        <taxon>Syntrophorhabdia</taxon>
        <taxon>Syntrophorhabdales</taxon>
        <taxon>Syntrophorhabdaceae</taxon>
        <taxon>Syntrophorhabdus</taxon>
    </lineage>
</organism>